<protein>
    <submittedName>
        <fullName evidence="2">Uncharacterized protein</fullName>
    </submittedName>
</protein>
<evidence type="ECO:0000313" key="2">
    <source>
        <dbReference type="EMBL" id="GAA4506166.1"/>
    </source>
</evidence>
<comment type="caution">
    <text evidence="2">The sequence shown here is derived from an EMBL/GenBank/DDBJ whole genome shotgun (WGS) entry which is preliminary data.</text>
</comment>
<dbReference type="Proteomes" id="UP001501243">
    <property type="component" value="Unassembled WGS sequence"/>
</dbReference>
<name>A0ABP8QMY4_9BACT</name>
<feature type="signal peptide" evidence="1">
    <location>
        <begin position="1"/>
        <end position="24"/>
    </location>
</feature>
<feature type="chain" id="PRO_5045946450" evidence="1">
    <location>
        <begin position="25"/>
        <end position="182"/>
    </location>
</feature>
<dbReference type="EMBL" id="BAABGQ010000008">
    <property type="protein sequence ID" value="GAA4506166.1"/>
    <property type="molecule type" value="Genomic_DNA"/>
</dbReference>
<keyword evidence="3" id="KW-1185">Reference proteome</keyword>
<reference evidence="3" key="1">
    <citation type="journal article" date="2019" name="Int. J. Syst. Evol. Microbiol.">
        <title>The Global Catalogue of Microorganisms (GCM) 10K type strain sequencing project: providing services to taxonomists for standard genome sequencing and annotation.</title>
        <authorList>
            <consortium name="The Broad Institute Genomics Platform"/>
            <consortium name="The Broad Institute Genome Sequencing Center for Infectious Disease"/>
            <person name="Wu L."/>
            <person name="Ma J."/>
        </authorList>
    </citation>
    <scope>NUCLEOTIDE SEQUENCE [LARGE SCALE GENOMIC DNA]</scope>
    <source>
        <strain evidence="3">JCM 17841</strain>
    </source>
</reference>
<evidence type="ECO:0000256" key="1">
    <source>
        <dbReference type="SAM" id="SignalP"/>
    </source>
</evidence>
<gene>
    <name evidence="2" type="ORF">GCM10023172_35090</name>
</gene>
<evidence type="ECO:0000313" key="3">
    <source>
        <dbReference type="Proteomes" id="UP001501243"/>
    </source>
</evidence>
<keyword evidence="1" id="KW-0732">Signal</keyword>
<sequence length="182" mass="19614">MFLSGYPRLLLVAAACVMTHYAQAQSTTPPTPIPAAVARPALAEPLYLINKLIATNSVLCKIDPNAIEKIDIYKEAAAAPPQWRSLLTDGIVSITTKRSVKLKSWSLAQLGNHLRIKGPVSYRINGRPVATPDLRIAREAIGAIHFTREPAGFLLDVQLVNQPMPPTPHPPGTIMIRGTAAG</sequence>
<accession>A0ABP8QMY4</accession>
<proteinExistence type="predicted"/>
<organism evidence="2 3">
    <name type="scientific">Hymenobacter ginsengisoli</name>
    <dbReference type="NCBI Taxonomy" id="1051626"/>
    <lineage>
        <taxon>Bacteria</taxon>
        <taxon>Pseudomonadati</taxon>
        <taxon>Bacteroidota</taxon>
        <taxon>Cytophagia</taxon>
        <taxon>Cytophagales</taxon>
        <taxon>Hymenobacteraceae</taxon>
        <taxon>Hymenobacter</taxon>
    </lineage>
</organism>
<dbReference type="RefSeq" id="WP_208132921.1">
    <property type="nucleotide sequence ID" value="NZ_BAABGQ010000008.1"/>
</dbReference>